<dbReference type="AlphaFoldDB" id="A0AAV4Y3F9"/>
<accession>A0AAV4Y3F9</accession>
<evidence type="ECO:0000313" key="1">
    <source>
        <dbReference type="EMBL" id="GIZ00715.1"/>
    </source>
</evidence>
<reference evidence="1 2" key="1">
    <citation type="submission" date="2021-06" db="EMBL/GenBank/DDBJ databases">
        <title>Caerostris extrusa draft genome.</title>
        <authorList>
            <person name="Kono N."/>
            <person name="Arakawa K."/>
        </authorList>
    </citation>
    <scope>NUCLEOTIDE SEQUENCE [LARGE SCALE GENOMIC DNA]</scope>
</reference>
<keyword evidence="2" id="KW-1185">Reference proteome</keyword>
<protein>
    <submittedName>
        <fullName evidence="1">Uncharacterized protein</fullName>
    </submittedName>
</protein>
<organism evidence="1 2">
    <name type="scientific">Caerostris extrusa</name>
    <name type="common">Bark spider</name>
    <name type="synonym">Caerostris bankana</name>
    <dbReference type="NCBI Taxonomy" id="172846"/>
    <lineage>
        <taxon>Eukaryota</taxon>
        <taxon>Metazoa</taxon>
        <taxon>Ecdysozoa</taxon>
        <taxon>Arthropoda</taxon>
        <taxon>Chelicerata</taxon>
        <taxon>Arachnida</taxon>
        <taxon>Araneae</taxon>
        <taxon>Araneomorphae</taxon>
        <taxon>Entelegynae</taxon>
        <taxon>Araneoidea</taxon>
        <taxon>Araneidae</taxon>
        <taxon>Caerostris</taxon>
    </lineage>
</organism>
<sequence length="76" mass="8287">MNSENKACSLKLTNYESEALRCLLVKLLGRKLCVWTIGTVLKGPLLPIACLVSNAEVKGDLEGVFLKHCLGLKLES</sequence>
<evidence type="ECO:0000313" key="2">
    <source>
        <dbReference type="Proteomes" id="UP001054945"/>
    </source>
</evidence>
<dbReference type="EMBL" id="BPLR01018580">
    <property type="protein sequence ID" value="GIZ00715.1"/>
    <property type="molecule type" value="Genomic_DNA"/>
</dbReference>
<gene>
    <name evidence="1" type="ORF">CEXT_292921</name>
</gene>
<name>A0AAV4Y3F9_CAEEX</name>
<proteinExistence type="predicted"/>
<dbReference type="Proteomes" id="UP001054945">
    <property type="component" value="Unassembled WGS sequence"/>
</dbReference>
<comment type="caution">
    <text evidence="1">The sequence shown here is derived from an EMBL/GenBank/DDBJ whole genome shotgun (WGS) entry which is preliminary data.</text>
</comment>